<dbReference type="NCBIfam" id="TIGR01175">
    <property type="entry name" value="pilM"/>
    <property type="match status" value="1"/>
</dbReference>
<dbReference type="InterPro" id="IPR003494">
    <property type="entry name" value="SHS2_FtsA"/>
</dbReference>
<evidence type="ECO:0000313" key="3">
    <source>
        <dbReference type="Proteomes" id="UP000001962"/>
    </source>
</evidence>
<evidence type="ECO:0000313" key="2">
    <source>
        <dbReference type="EMBL" id="ABI58095.1"/>
    </source>
</evidence>
<accession>Q0A4Z2</accession>
<dbReference type="PANTHER" id="PTHR32432">
    <property type="entry name" value="CELL DIVISION PROTEIN FTSA-RELATED"/>
    <property type="match status" value="1"/>
</dbReference>
<dbReference type="Gene3D" id="3.30.1490.300">
    <property type="match status" value="1"/>
</dbReference>
<dbReference type="RefSeq" id="WP_011630488.1">
    <property type="nucleotide sequence ID" value="NC_008340.1"/>
</dbReference>
<name>Q0A4Z2_ALKEH</name>
<dbReference type="KEGG" id="aeh:Mlg_2755"/>
<dbReference type="InterPro" id="IPR005883">
    <property type="entry name" value="PilM"/>
</dbReference>
<reference evidence="3" key="1">
    <citation type="submission" date="2006-08" db="EMBL/GenBank/DDBJ databases">
        <title>Complete sequence of Alkalilimnicola ehrilichei MLHE-1.</title>
        <authorList>
            <person name="Copeland A."/>
            <person name="Lucas S."/>
            <person name="Lapidus A."/>
            <person name="Barry K."/>
            <person name="Detter J.C."/>
            <person name="Glavina del Rio T."/>
            <person name="Hammon N."/>
            <person name="Israni S."/>
            <person name="Dalin E."/>
            <person name="Tice H."/>
            <person name="Pitluck S."/>
            <person name="Sims D."/>
            <person name="Brettin T."/>
            <person name="Bruce D."/>
            <person name="Han C."/>
            <person name="Tapia R."/>
            <person name="Gilna P."/>
            <person name="Schmutz J."/>
            <person name="Larimer F."/>
            <person name="Land M."/>
            <person name="Hauser L."/>
            <person name="Kyrpides N."/>
            <person name="Mikhailova N."/>
            <person name="Oremland R.S."/>
            <person name="Hoeft S.E."/>
            <person name="Switzer-Blum J."/>
            <person name="Kulp T."/>
            <person name="King G."/>
            <person name="Tabita R."/>
            <person name="Witte B."/>
            <person name="Santini J.M."/>
            <person name="Basu P."/>
            <person name="Hollibaugh J.T."/>
            <person name="Xie G."/>
            <person name="Stolz J.F."/>
            <person name="Richardson P."/>
        </authorList>
    </citation>
    <scope>NUCLEOTIDE SEQUENCE [LARGE SCALE GENOMIC DNA]</scope>
    <source>
        <strain evidence="3">ATCC BAA-1101 / DSM 17681 / MLHE-1</strain>
    </source>
</reference>
<organism evidence="2 3">
    <name type="scientific">Alkalilimnicola ehrlichii (strain ATCC BAA-1101 / DSM 17681 / MLHE-1)</name>
    <dbReference type="NCBI Taxonomy" id="187272"/>
    <lineage>
        <taxon>Bacteria</taxon>
        <taxon>Pseudomonadati</taxon>
        <taxon>Pseudomonadota</taxon>
        <taxon>Gammaproteobacteria</taxon>
        <taxon>Chromatiales</taxon>
        <taxon>Ectothiorhodospiraceae</taxon>
        <taxon>Alkalilimnicola</taxon>
    </lineage>
</organism>
<dbReference type="SUPFAM" id="SSF53067">
    <property type="entry name" value="Actin-like ATPase domain"/>
    <property type="match status" value="2"/>
</dbReference>
<dbReference type="PIRSF" id="PIRSF019169">
    <property type="entry name" value="PilM"/>
    <property type="match status" value="1"/>
</dbReference>
<dbReference type="InterPro" id="IPR043129">
    <property type="entry name" value="ATPase_NBD"/>
</dbReference>
<dbReference type="HOGENOM" id="CLU_050686_1_0_6"/>
<dbReference type="eggNOG" id="COG4972">
    <property type="taxonomic scope" value="Bacteria"/>
</dbReference>
<gene>
    <name evidence="2" type="ordered locus">Mlg_2755</name>
</gene>
<dbReference type="PANTHER" id="PTHR32432:SF3">
    <property type="entry name" value="ETHANOLAMINE UTILIZATION PROTEIN EUTJ"/>
    <property type="match status" value="1"/>
</dbReference>
<dbReference type="InterPro" id="IPR050696">
    <property type="entry name" value="FtsA/MreB"/>
</dbReference>
<dbReference type="SMART" id="SM00842">
    <property type="entry name" value="FtsA"/>
    <property type="match status" value="1"/>
</dbReference>
<dbReference type="Pfam" id="PF11104">
    <property type="entry name" value="PilM_2"/>
    <property type="match status" value="1"/>
</dbReference>
<protein>
    <submittedName>
        <fullName evidence="2">Type IV pilus assembly protein PilM</fullName>
    </submittedName>
</protein>
<sequence length="355" mass="38380">MQIFRKKRPPLLGIDISTTAVKLLEFHEQRGGGLQVESYAVEPLPANAVIEKNIVEVDAVSDSIKAAYEKSGSRARGVALAVPASAAISKVINLAADLNEEEMEAQIRAQADQYVPYPLDEVNLDFQRLGPAPGRPDEVQVLLVACRSDNIEARVDTLDAAGLTAEVVDVESYAVENAFRLMSRALPDNAEGKTVAVVDIGATMTALTVISNERIVYTREQLFGGRQLTEEIMRRYDMTFEQAGKAKRLGGLPDSYETEVLEPFKEAMAQQVSRALQFFFGSGQTSTVDYVLFAGGCATIPGAAQVVAEHTGTPTVIANPFTGMTVNRRINPRVLAADAPALMIASGLAMRSFDR</sequence>
<dbReference type="AlphaFoldDB" id="Q0A4Z2"/>
<proteinExistence type="predicted"/>
<evidence type="ECO:0000259" key="1">
    <source>
        <dbReference type="SMART" id="SM00842"/>
    </source>
</evidence>
<dbReference type="EMBL" id="CP000453">
    <property type="protein sequence ID" value="ABI58095.1"/>
    <property type="molecule type" value="Genomic_DNA"/>
</dbReference>
<feature type="domain" description="SHS2" evidence="1">
    <location>
        <begin position="11"/>
        <end position="179"/>
    </location>
</feature>
<keyword evidence="3" id="KW-1185">Reference proteome</keyword>
<dbReference type="CDD" id="cd24049">
    <property type="entry name" value="ASKHA_NBD_PilM"/>
    <property type="match status" value="1"/>
</dbReference>
<dbReference type="Gene3D" id="3.30.420.40">
    <property type="match status" value="2"/>
</dbReference>
<dbReference type="OrthoDB" id="9773403at2"/>
<dbReference type="Proteomes" id="UP000001962">
    <property type="component" value="Chromosome"/>
</dbReference>
<dbReference type="GO" id="GO:0051301">
    <property type="term" value="P:cell division"/>
    <property type="evidence" value="ECO:0007669"/>
    <property type="project" value="InterPro"/>
</dbReference>